<reference evidence="1" key="1">
    <citation type="submission" date="2023-10" db="EMBL/GenBank/DDBJ databases">
        <authorList>
            <person name="Chen Y."/>
            <person name="Shah S."/>
            <person name="Dougan E. K."/>
            <person name="Thang M."/>
            <person name="Chan C."/>
        </authorList>
    </citation>
    <scope>NUCLEOTIDE SEQUENCE [LARGE SCALE GENOMIC DNA]</scope>
</reference>
<keyword evidence="2" id="KW-1185">Reference proteome</keyword>
<name>A0ABN9TW95_9DINO</name>
<dbReference type="Proteomes" id="UP001189429">
    <property type="component" value="Unassembled WGS sequence"/>
</dbReference>
<comment type="caution">
    <text evidence="1">The sequence shown here is derived from an EMBL/GenBank/DDBJ whole genome shotgun (WGS) entry which is preliminary data.</text>
</comment>
<proteinExistence type="predicted"/>
<organism evidence="1 2">
    <name type="scientific">Prorocentrum cordatum</name>
    <dbReference type="NCBI Taxonomy" id="2364126"/>
    <lineage>
        <taxon>Eukaryota</taxon>
        <taxon>Sar</taxon>
        <taxon>Alveolata</taxon>
        <taxon>Dinophyceae</taxon>
        <taxon>Prorocentrales</taxon>
        <taxon>Prorocentraceae</taxon>
        <taxon>Prorocentrum</taxon>
    </lineage>
</organism>
<evidence type="ECO:0000313" key="1">
    <source>
        <dbReference type="EMBL" id="CAK0850545.1"/>
    </source>
</evidence>
<evidence type="ECO:0000313" key="2">
    <source>
        <dbReference type="Proteomes" id="UP001189429"/>
    </source>
</evidence>
<feature type="non-terminal residue" evidence="1">
    <location>
        <position position="1"/>
    </location>
</feature>
<dbReference type="EMBL" id="CAUYUJ010015161">
    <property type="protein sequence ID" value="CAK0850545.1"/>
    <property type="molecule type" value="Genomic_DNA"/>
</dbReference>
<protein>
    <submittedName>
        <fullName evidence="1">Uncharacterized protein</fullName>
    </submittedName>
</protein>
<sequence length="186" mass="20656">VIAPARGESPSADSDGKCKMQVRLPQWHARLTIDAQQTETTSFTKGDLYIYKCTAEAPRGLRLSDADQACFLTWLIAFTSDYPRPDEIMASPPKTFEWVYIAPSDKGNLIRVLVYIEASEIWGEAFPPDYEALAGQKMRATIGDLKGIVCARFKGMVVNDFDLLASPGEVDVRYCHGSDELKLLSD</sequence>
<gene>
    <name evidence="1" type="ORF">PCOR1329_LOCUS42937</name>
</gene>
<accession>A0ABN9TW95</accession>
<feature type="non-terminal residue" evidence="1">
    <location>
        <position position="186"/>
    </location>
</feature>